<dbReference type="Gene3D" id="3.30.70.270">
    <property type="match status" value="2"/>
</dbReference>
<dbReference type="InterPro" id="IPR043128">
    <property type="entry name" value="Rev_trsase/Diguanyl_cyclase"/>
</dbReference>
<sequence>MFPTPRIDKILECLQGLGVYSAFDFPEAFLQIPAHPEDRHKTAPHTSTHKLEFACIPFDLVNAAAKLQRQVIHHFSKLITEEWMGDEADPERTEAIQRWPLLFYTPTEVNKFLGLASCYRNFIPRCASTAVPLTDPKKGK</sequence>
<dbReference type="AlphaFoldDB" id="U6JVB6"/>
<dbReference type="RefSeq" id="XP_013350036.1">
    <property type="nucleotide sequence ID" value="XM_013494582.1"/>
</dbReference>
<dbReference type="InterPro" id="IPR051320">
    <property type="entry name" value="Viral_Replic_Matur_Polypro"/>
</dbReference>
<accession>U6JVB6</accession>
<dbReference type="OrthoDB" id="2013610at2759"/>
<proteinExistence type="predicted"/>
<gene>
    <name evidence="1" type="ORF">EMH_0086790</name>
</gene>
<evidence type="ECO:0000313" key="2">
    <source>
        <dbReference type="Proteomes" id="UP000030744"/>
    </source>
</evidence>
<dbReference type="Gene3D" id="3.10.10.10">
    <property type="entry name" value="HIV Type 1 Reverse Transcriptase, subunit A, domain 1"/>
    <property type="match status" value="1"/>
</dbReference>
<evidence type="ECO:0000313" key="1">
    <source>
        <dbReference type="EMBL" id="CDJ27458.1"/>
    </source>
</evidence>
<dbReference type="EMBL" id="HG679639">
    <property type="protein sequence ID" value="CDJ27458.1"/>
    <property type="molecule type" value="Genomic_DNA"/>
</dbReference>
<dbReference type="VEuPathDB" id="ToxoDB:EMH_0086790"/>
<reference evidence="1" key="1">
    <citation type="submission" date="2013-10" db="EMBL/GenBank/DDBJ databases">
        <title>Genomic analysis of the causative agents of coccidiosis in chickens.</title>
        <authorList>
            <person name="Reid A.J."/>
            <person name="Blake D."/>
            <person name="Billington K."/>
            <person name="Browne H."/>
            <person name="Dunn M."/>
            <person name="Hung S."/>
            <person name="Kawahara F."/>
            <person name="Miranda-Saavedra D."/>
            <person name="Mourier T."/>
            <person name="Nagra H."/>
            <person name="Otto T.D."/>
            <person name="Rawlings N."/>
            <person name="Sanchez A."/>
            <person name="Sanders M."/>
            <person name="Subramaniam C."/>
            <person name="Tay Y."/>
            <person name="Dear P."/>
            <person name="Doerig C."/>
            <person name="Gruber A."/>
            <person name="Parkinson J."/>
            <person name="Shirley M."/>
            <person name="Wan K.L."/>
            <person name="Berriman M."/>
            <person name="Tomley F."/>
            <person name="Pain A."/>
        </authorList>
    </citation>
    <scope>NUCLEOTIDE SEQUENCE [LARGE SCALE GENOMIC DNA]</scope>
    <source>
        <strain evidence="1">Houghton</strain>
    </source>
</reference>
<dbReference type="PANTHER" id="PTHR33064">
    <property type="entry name" value="POL PROTEIN"/>
    <property type="match status" value="1"/>
</dbReference>
<dbReference type="Proteomes" id="UP000030744">
    <property type="component" value="Unassembled WGS sequence"/>
</dbReference>
<dbReference type="SUPFAM" id="SSF56672">
    <property type="entry name" value="DNA/RNA polymerases"/>
    <property type="match status" value="1"/>
</dbReference>
<dbReference type="PANTHER" id="PTHR33064:SF37">
    <property type="entry name" value="RIBONUCLEASE H"/>
    <property type="match status" value="1"/>
</dbReference>
<keyword evidence="2" id="KW-1185">Reference proteome</keyword>
<dbReference type="GeneID" id="25382992"/>
<name>U6JVB6_9EIME</name>
<evidence type="ECO:0008006" key="3">
    <source>
        <dbReference type="Google" id="ProtNLM"/>
    </source>
</evidence>
<reference evidence="1" key="2">
    <citation type="submission" date="2013-10" db="EMBL/GenBank/DDBJ databases">
        <authorList>
            <person name="Aslett M."/>
        </authorList>
    </citation>
    <scope>NUCLEOTIDE SEQUENCE [LARGE SCALE GENOMIC DNA]</scope>
    <source>
        <strain evidence="1">Houghton</strain>
    </source>
</reference>
<protein>
    <recommendedName>
        <fullName evidence="3">Reverse transcriptase domain-containing protein</fullName>
    </recommendedName>
</protein>
<organism evidence="1 2">
    <name type="scientific">Eimeria mitis</name>
    <dbReference type="NCBI Taxonomy" id="44415"/>
    <lineage>
        <taxon>Eukaryota</taxon>
        <taxon>Sar</taxon>
        <taxon>Alveolata</taxon>
        <taxon>Apicomplexa</taxon>
        <taxon>Conoidasida</taxon>
        <taxon>Coccidia</taxon>
        <taxon>Eucoccidiorida</taxon>
        <taxon>Eimeriorina</taxon>
        <taxon>Eimeriidae</taxon>
        <taxon>Eimeria</taxon>
    </lineage>
</organism>
<dbReference type="InterPro" id="IPR043502">
    <property type="entry name" value="DNA/RNA_pol_sf"/>
</dbReference>